<dbReference type="SUPFAM" id="SSF52540">
    <property type="entry name" value="P-loop containing nucleoside triphosphate hydrolases"/>
    <property type="match status" value="1"/>
</dbReference>
<protein>
    <submittedName>
        <fullName evidence="1">Uncharacterized protein</fullName>
    </submittedName>
</protein>
<dbReference type="Proteomes" id="UP000655420">
    <property type="component" value="Unassembled WGS sequence"/>
</dbReference>
<proteinExistence type="predicted"/>
<evidence type="ECO:0000313" key="2">
    <source>
        <dbReference type="Proteomes" id="UP000655420"/>
    </source>
</evidence>
<keyword evidence="2" id="KW-1185">Reference proteome</keyword>
<comment type="caution">
    <text evidence="1">The sequence shown here is derived from an EMBL/GenBank/DDBJ whole genome shotgun (WGS) entry which is preliminary data.</text>
</comment>
<dbReference type="InterPro" id="IPR027417">
    <property type="entry name" value="P-loop_NTPase"/>
</dbReference>
<evidence type="ECO:0000313" key="1">
    <source>
        <dbReference type="EMBL" id="MBK0401074.1"/>
    </source>
</evidence>
<sequence length="320" mass="35293">MRRCVLHIGSEKTGTTSIQAHFGRSREGYRAAGVLYPETGSLPGLFVHKGISQAIRGDRGEIDHRIFEALAAEVGAAPDCATTVISSEFFHSEFRLPGRIAAVREALGAIFDRIEIVLYVRRQDRMAVSMHSTALKGGWSAEKNPLSVRKGKGDYYFDFAAIADNWSAAFGREALRVRVYDRRSLLNGSIIDDFCAAAGVGRVEGGVDLALNVSPSWQALEVIRLFNTGSAGNDADLRQRLWRCLSDQEGDRTPLLPRAQAEEFLARFAASNERLAQEYLGLDAATPFDQDFSDYPEERPHLTPVEIVERLAACFPGREA</sequence>
<name>A0A8J7M9A7_9RHOB</name>
<dbReference type="AlphaFoldDB" id="A0A8J7M9A7"/>
<dbReference type="EMBL" id="JAEHHL010000013">
    <property type="protein sequence ID" value="MBK0401074.1"/>
    <property type="molecule type" value="Genomic_DNA"/>
</dbReference>
<dbReference type="RefSeq" id="WP_200613146.1">
    <property type="nucleotide sequence ID" value="NZ_JAEHHL010000013.1"/>
</dbReference>
<reference evidence="1" key="1">
    <citation type="submission" date="2020-12" db="EMBL/GenBank/DDBJ databases">
        <title>Bacterial taxonomy.</title>
        <authorList>
            <person name="Pan X."/>
        </authorList>
    </citation>
    <scope>NUCLEOTIDE SEQUENCE</scope>
    <source>
        <strain evidence="1">M0105</strain>
    </source>
</reference>
<organism evidence="1 2">
    <name type="scientific">Thermohalobaculum xanthum</name>
    <dbReference type="NCBI Taxonomy" id="2753746"/>
    <lineage>
        <taxon>Bacteria</taxon>
        <taxon>Pseudomonadati</taxon>
        <taxon>Pseudomonadota</taxon>
        <taxon>Alphaproteobacteria</taxon>
        <taxon>Rhodobacterales</taxon>
        <taxon>Paracoccaceae</taxon>
        <taxon>Thermohalobaculum</taxon>
    </lineage>
</organism>
<accession>A0A8J7M9A7</accession>
<gene>
    <name evidence="1" type="ORF">H0I76_17895</name>
</gene>